<dbReference type="Pfam" id="PF09497">
    <property type="entry name" value="Med12"/>
    <property type="match status" value="1"/>
</dbReference>
<feature type="compositionally biased region" description="Polar residues" evidence="10">
    <location>
        <begin position="44"/>
        <end position="62"/>
    </location>
</feature>
<keyword evidence="5" id="KW-0805">Transcription regulation</keyword>
<evidence type="ECO:0000256" key="5">
    <source>
        <dbReference type="ARBA" id="ARBA00023015"/>
    </source>
</evidence>
<evidence type="ECO:0000256" key="2">
    <source>
        <dbReference type="ARBA" id="ARBA00010289"/>
    </source>
</evidence>
<evidence type="ECO:0000313" key="13">
    <source>
        <dbReference type="Proteomes" id="UP000327013"/>
    </source>
</evidence>
<feature type="compositionally biased region" description="Polar residues" evidence="10">
    <location>
        <begin position="20"/>
        <end position="30"/>
    </location>
</feature>
<evidence type="ECO:0000256" key="1">
    <source>
        <dbReference type="ARBA" id="ARBA00004123"/>
    </source>
</evidence>
<dbReference type="PANTHER" id="PTHR46567:SF1">
    <property type="entry name" value="MEDIATOR OF RNA POLYMERASE II TRANSCRIPTION SUBUNIT 12"/>
    <property type="match status" value="1"/>
</dbReference>
<dbReference type="GO" id="GO:0016592">
    <property type="term" value="C:mediator complex"/>
    <property type="evidence" value="ECO:0007669"/>
    <property type="project" value="InterPro"/>
</dbReference>
<dbReference type="GO" id="GO:0006357">
    <property type="term" value="P:regulation of transcription by RNA polymerase II"/>
    <property type="evidence" value="ECO:0007669"/>
    <property type="project" value="InterPro"/>
</dbReference>
<evidence type="ECO:0000256" key="6">
    <source>
        <dbReference type="ARBA" id="ARBA00023159"/>
    </source>
</evidence>
<proteinExistence type="inferred from homology"/>
<keyword evidence="13" id="KW-1185">Reference proteome</keyword>
<accession>A0A5N6KXX8</accession>
<evidence type="ECO:0000256" key="9">
    <source>
        <dbReference type="ARBA" id="ARBA00025661"/>
    </source>
</evidence>
<reference evidence="12 13" key="1">
    <citation type="submission" date="2019-06" db="EMBL/GenBank/DDBJ databases">
        <title>A chromosomal-level reference genome of Carpinus fangiana (Coryloideae, Betulaceae).</title>
        <authorList>
            <person name="Yang X."/>
            <person name="Wang Z."/>
            <person name="Zhang L."/>
            <person name="Hao G."/>
            <person name="Liu J."/>
            <person name="Yang Y."/>
        </authorList>
    </citation>
    <scope>NUCLEOTIDE SEQUENCE [LARGE SCALE GENOMIC DNA]</scope>
    <source>
        <strain evidence="12">Cfa_2016G</strain>
        <tissue evidence="12">Leaf</tissue>
    </source>
</reference>
<evidence type="ECO:0000256" key="10">
    <source>
        <dbReference type="SAM" id="MobiDB-lite"/>
    </source>
</evidence>
<sequence length="1439" mass="158564">MSSVSAGTSHHRGSLPANPLSRTASASLRPNPNPQRPHKPASQHAPSQHSPFLSLHTLSQDLGSPMDIDGLPDDLQPAGGLDGDSHQQNAFVAAVLGSALTLSVDDHPPAASPVARKLAFPTRPTRHPDSTLITFASHTLIEPLSVCANGLSHPPRDQSRITSAATEVVADCHPWNRQELEDRLSDQVIKFGYTEKQRFSNEGNTARPTIYPHLSKGSGVQALSSLFISALQQRREAGLITSQTTFKPPPRVTLTDSKREAWLRDLADDKCPLRRLSRTIPHGIRGKTLLEQCQTKQIPLPRALWLVRCVGANELRAFRRKGVSGVIAAGNEVKWVKDWTSTIETFIEDTLGPGSSPDTRKRISYVFRLAAQLFTEKLLDRQHFLDWILSFFENSIPERLPLACLITQLFWDYLVQDLATSHRLAKGCVMQLHELSRAEEGELVQPLKHRLDQMLRSLLTRSEGVIIFSNSWPLIKPAIATIANTSDSILEERAHLIISRNDQISSLLPDNTSASTNPVGTLVKLLDTFDYSSSVPSFLDRCVSTVDDASDIVALAIRHASSTSRTAIRDVYLATALIQRATVPSIDLTAIVIDALSRLRHNRRYAPEKMSLLLTQLTLTNQFDVARYLRWIMTSGVMNGVTPNTLGLNFAARFVRDMPVDELPENSRNLRRMLLQGAEAYDDDDDEASVLDTAKSFLDDQLESCMSHGTPRDSEKLRSDLEDGLGPLNISTRLSLCRWLVSSSKLRYAQTDSAPPGQRSSEYIVSAEEFLLLRTVLQTSHAVLDLLDLLLQLIPISDIELLPHLLDTAYAWRDVAKIQGSWDVLMQSALARYRSLRSLEPPVRDVLFSLMKLVTSDSKYARLRNVLEPEIEICNQNAGAMAFTPASEAMVDSSDTSGSLEAEIERLVCSAAAMDANGVVQVFSLLKSRAETERKHVISFVTESGNLLSRLADCAPVAFKASLGVWLKEVAALATERELQMLAISLIGSGTTSFQHVIQSVKDISGCTALLFELVSESLRSPSDTKELYRYRTEAIEYLDKEPLHFLDLLVNSREPLGLKDPIDNILPQVVARAAFLDTPATARLLASCKQTSYAAIPSSLFKQLQSENGHDLLSLSGIELVRFLFENVDHVVLPLFQIAMQLSSSKDAAFAANVEMCVLEAISDSRPCWPELVGASDPSISKMVREQAEDDLLKARPTMQRVSEVESHNSGLEQRLIQDLDIIAATAYSIAEDQYLHTANKIATQLSLVARYISTVPTTSTPEKASPQMRLWLESLLRLALIHRHSFTASAGLQDLQKLLHAVGVIICAPKAVVASCTQVLAYNVGAYFVADTAPSTAAQLLQNFETQTAQTAHSRFLFGTSDVEHAWLHVTTSTTSTKQTNFGASHHQSQQPEMMTSTPFTLRPFELLPDSTPNVGSNDTALSFKLFGARKGPRVGC</sequence>
<dbReference type="PANTHER" id="PTHR46567">
    <property type="entry name" value="MEDIATOR OF RNA POLYMERASE II TRANSCRIPTION SUBUNIT 12"/>
    <property type="match status" value="1"/>
</dbReference>
<evidence type="ECO:0000313" key="12">
    <source>
        <dbReference type="EMBL" id="KAB8356542.1"/>
    </source>
</evidence>
<keyword evidence="8" id="KW-0539">Nucleus</keyword>
<feature type="region of interest" description="Disordered" evidence="10">
    <location>
        <begin position="1"/>
        <end position="84"/>
    </location>
</feature>
<comment type="caution">
    <text evidence="12">The sequence shown here is derived from an EMBL/GenBank/DDBJ whole genome shotgun (WGS) entry which is preliminary data.</text>
</comment>
<evidence type="ECO:0000259" key="11">
    <source>
        <dbReference type="SMART" id="SM01281"/>
    </source>
</evidence>
<evidence type="ECO:0000256" key="8">
    <source>
        <dbReference type="ARBA" id="ARBA00023242"/>
    </source>
</evidence>
<organism evidence="12 13">
    <name type="scientific">Carpinus fangiana</name>
    <dbReference type="NCBI Taxonomy" id="176857"/>
    <lineage>
        <taxon>Eukaryota</taxon>
        <taxon>Viridiplantae</taxon>
        <taxon>Streptophyta</taxon>
        <taxon>Embryophyta</taxon>
        <taxon>Tracheophyta</taxon>
        <taxon>Spermatophyta</taxon>
        <taxon>Magnoliopsida</taxon>
        <taxon>eudicotyledons</taxon>
        <taxon>Gunneridae</taxon>
        <taxon>Pentapetalae</taxon>
        <taxon>rosids</taxon>
        <taxon>fabids</taxon>
        <taxon>Fagales</taxon>
        <taxon>Betulaceae</taxon>
        <taxon>Carpinus</taxon>
    </lineage>
</organism>
<keyword evidence="4" id="KW-0678">Repressor</keyword>
<dbReference type="InterPro" id="IPR057344">
    <property type="entry name" value="ARM_SRB8"/>
</dbReference>
<gene>
    <name evidence="12" type="ORF">FH972_024125</name>
</gene>
<dbReference type="Pfam" id="PF25326">
    <property type="entry name" value="ARM_SRB8"/>
    <property type="match status" value="1"/>
</dbReference>
<keyword evidence="7" id="KW-0804">Transcription</keyword>
<comment type="subcellular location">
    <subcellularLocation>
        <location evidence="1">Nucleus</location>
    </subcellularLocation>
</comment>
<evidence type="ECO:0000256" key="4">
    <source>
        <dbReference type="ARBA" id="ARBA00022491"/>
    </source>
</evidence>
<comment type="subunit">
    <text evidence="3">Component of the SRB8-11 complex, which itself associates with the Mediator complex.</text>
</comment>
<dbReference type="EMBL" id="VIBQ01000016">
    <property type="protein sequence ID" value="KAB8356542.1"/>
    <property type="molecule type" value="Genomic_DNA"/>
</dbReference>
<evidence type="ECO:0000256" key="7">
    <source>
        <dbReference type="ARBA" id="ARBA00023163"/>
    </source>
</evidence>
<dbReference type="OrthoDB" id="20828at2759"/>
<protein>
    <recommendedName>
        <fullName evidence="11">Mediator complex subunit Med12 domain-containing protein</fullName>
    </recommendedName>
</protein>
<feature type="domain" description="Mediator complex subunit Med12" evidence="11">
    <location>
        <begin position="245"/>
        <end position="308"/>
    </location>
</feature>
<comment type="similarity">
    <text evidence="2">Belongs to the Mediator complex subunit 12 family.</text>
</comment>
<comment type="function">
    <text evidence="9">Component of the SRB8-11 complex. The SRB8-11 complex is a regulatory module of the Mediator complex which is itself involved in regulation of basal and activated RNA polymerase II-dependent transcription. The SRB8-11 complex may be involved in the transcriptional repression of a subset of genes regulated by Mediator. It may inhibit the association of the Mediator complex with RNA polymerase II to form the holoenzyme complex.</text>
</comment>
<dbReference type="GO" id="GO:0003712">
    <property type="term" value="F:transcription coregulator activity"/>
    <property type="evidence" value="ECO:0007669"/>
    <property type="project" value="InterPro"/>
</dbReference>
<dbReference type="InterPro" id="IPR019035">
    <property type="entry name" value="Mediator_Med12"/>
</dbReference>
<dbReference type="Proteomes" id="UP000327013">
    <property type="component" value="Unassembled WGS sequence"/>
</dbReference>
<evidence type="ECO:0000256" key="3">
    <source>
        <dbReference type="ARBA" id="ARBA00011629"/>
    </source>
</evidence>
<name>A0A5N6KXX8_9ROSI</name>
<dbReference type="SMART" id="SM01281">
    <property type="entry name" value="Med12"/>
    <property type="match status" value="1"/>
</dbReference>
<keyword evidence="6" id="KW-0010">Activator</keyword>